<gene>
    <name evidence="5" type="ORF">H257_04847</name>
</gene>
<feature type="repeat" description="TPR" evidence="3">
    <location>
        <begin position="243"/>
        <end position="276"/>
    </location>
</feature>
<dbReference type="InterPro" id="IPR019734">
    <property type="entry name" value="TPR_rpt"/>
</dbReference>
<dbReference type="AlphaFoldDB" id="W4GTW3"/>
<name>W4GTW3_APHAT</name>
<dbReference type="SUPFAM" id="SSF48452">
    <property type="entry name" value="TPR-like"/>
    <property type="match status" value="1"/>
</dbReference>
<reference evidence="5" key="1">
    <citation type="submission" date="2013-12" db="EMBL/GenBank/DDBJ databases">
        <title>The Genome Sequence of Aphanomyces astaci APO3.</title>
        <authorList>
            <consortium name="The Broad Institute Genomics Platform"/>
            <person name="Russ C."/>
            <person name="Tyler B."/>
            <person name="van West P."/>
            <person name="Dieguez-Uribeondo J."/>
            <person name="Young S.K."/>
            <person name="Zeng Q."/>
            <person name="Gargeya S."/>
            <person name="Fitzgerald M."/>
            <person name="Abouelleil A."/>
            <person name="Alvarado L."/>
            <person name="Chapman S.B."/>
            <person name="Gainer-Dewar J."/>
            <person name="Goldberg J."/>
            <person name="Griggs A."/>
            <person name="Gujja S."/>
            <person name="Hansen M."/>
            <person name="Howarth C."/>
            <person name="Imamovic A."/>
            <person name="Ireland A."/>
            <person name="Larimer J."/>
            <person name="McCowan C."/>
            <person name="Murphy C."/>
            <person name="Pearson M."/>
            <person name="Poon T.W."/>
            <person name="Priest M."/>
            <person name="Roberts A."/>
            <person name="Saif S."/>
            <person name="Shea T."/>
            <person name="Sykes S."/>
            <person name="Wortman J."/>
            <person name="Nusbaum C."/>
            <person name="Birren B."/>
        </authorList>
    </citation>
    <scope>NUCLEOTIDE SEQUENCE [LARGE SCALE GENOMIC DNA]</scope>
    <source>
        <strain evidence="5">APO3</strain>
    </source>
</reference>
<feature type="region of interest" description="Disordered" evidence="4">
    <location>
        <begin position="1"/>
        <end position="31"/>
    </location>
</feature>
<proteinExistence type="predicted"/>
<dbReference type="GO" id="GO:0016020">
    <property type="term" value="C:membrane"/>
    <property type="evidence" value="ECO:0007669"/>
    <property type="project" value="TreeGrafter"/>
</dbReference>
<dbReference type="STRING" id="112090.W4GTW3"/>
<dbReference type="GO" id="GO:0006620">
    <property type="term" value="P:post-translational protein targeting to endoplasmic reticulum membrane"/>
    <property type="evidence" value="ECO:0007669"/>
    <property type="project" value="TreeGrafter"/>
</dbReference>
<keyword evidence="1" id="KW-0677">Repeat</keyword>
<evidence type="ECO:0000313" key="5">
    <source>
        <dbReference type="EMBL" id="ETV83122.1"/>
    </source>
</evidence>
<accession>W4GTW3</accession>
<dbReference type="Gene3D" id="1.25.40.10">
    <property type="entry name" value="Tetratricopeptide repeat domain"/>
    <property type="match status" value="1"/>
</dbReference>
<keyword evidence="2 3" id="KW-0802">TPR repeat</keyword>
<evidence type="ECO:0000256" key="2">
    <source>
        <dbReference type="ARBA" id="ARBA00022803"/>
    </source>
</evidence>
<dbReference type="EMBL" id="KI913121">
    <property type="protein sequence ID" value="ETV83122.1"/>
    <property type="molecule type" value="Genomic_DNA"/>
</dbReference>
<dbReference type="Pfam" id="PF13431">
    <property type="entry name" value="TPR_17"/>
    <property type="match status" value="1"/>
</dbReference>
<dbReference type="PANTHER" id="PTHR45831:SF2">
    <property type="entry name" value="LD24721P"/>
    <property type="match status" value="1"/>
</dbReference>
<dbReference type="RefSeq" id="XP_009827793.1">
    <property type="nucleotide sequence ID" value="XM_009829491.1"/>
</dbReference>
<sequence>MRKSTVTQSTPLLSRPSTEGNNGSLSNLAETTDNPACRRVSITKCKCSSDALTAAGSLSKNPETPSVKCPLHDVEYIHTLPVDRLKLACIPSQSGIKALPPFILGEEVYMNGGLPPSSQLHSAPPRTPVIPPSPPKDAHDKCVVIVVDDSKYSIDGTFSVQTESGVVHHGISGLRLEPIGKASETPRYVDTFVHKMGRRGTGLSLRDLSTYMPHQLEHGQLLAMLEQYSKLIRLKYESNRNMAVILSRRATLYAALGHYNESLDDAEHAIQLEPNFSTAYFRKGYALCSLGRYAEACVEFRKGLEYDACCPHLRHALEVTMNSLHHKPK</sequence>
<dbReference type="PANTHER" id="PTHR45831">
    <property type="entry name" value="LD24721P"/>
    <property type="match status" value="1"/>
</dbReference>
<dbReference type="InterPro" id="IPR047150">
    <property type="entry name" value="SGT"/>
</dbReference>
<dbReference type="OrthoDB" id="433738at2759"/>
<evidence type="ECO:0000256" key="4">
    <source>
        <dbReference type="SAM" id="MobiDB-lite"/>
    </source>
</evidence>
<organism evidence="5">
    <name type="scientific">Aphanomyces astaci</name>
    <name type="common">Crayfish plague agent</name>
    <dbReference type="NCBI Taxonomy" id="112090"/>
    <lineage>
        <taxon>Eukaryota</taxon>
        <taxon>Sar</taxon>
        <taxon>Stramenopiles</taxon>
        <taxon>Oomycota</taxon>
        <taxon>Saprolegniomycetes</taxon>
        <taxon>Saprolegniales</taxon>
        <taxon>Verrucalvaceae</taxon>
        <taxon>Aphanomyces</taxon>
    </lineage>
</organism>
<protein>
    <submittedName>
        <fullName evidence="5">Uncharacterized protein</fullName>
    </submittedName>
</protein>
<evidence type="ECO:0000256" key="1">
    <source>
        <dbReference type="ARBA" id="ARBA00022737"/>
    </source>
</evidence>
<dbReference type="SMART" id="SM00028">
    <property type="entry name" value="TPR"/>
    <property type="match status" value="2"/>
</dbReference>
<dbReference type="VEuPathDB" id="FungiDB:H257_04847"/>
<dbReference type="InterPro" id="IPR011990">
    <property type="entry name" value="TPR-like_helical_dom_sf"/>
</dbReference>
<evidence type="ECO:0000256" key="3">
    <source>
        <dbReference type="PROSITE-ProRule" id="PRU00339"/>
    </source>
</evidence>
<dbReference type="GO" id="GO:0072380">
    <property type="term" value="C:TRC complex"/>
    <property type="evidence" value="ECO:0007669"/>
    <property type="project" value="TreeGrafter"/>
</dbReference>
<dbReference type="PROSITE" id="PS50005">
    <property type="entry name" value="TPR"/>
    <property type="match status" value="1"/>
</dbReference>
<dbReference type="GO" id="GO:0060090">
    <property type="term" value="F:molecular adaptor activity"/>
    <property type="evidence" value="ECO:0007669"/>
    <property type="project" value="TreeGrafter"/>
</dbReference>
<dbReference type="GeneID" id="20806843"/>